<dbReference type="AlphaFoldDB" id="A0A1G9DJV5"/>
<dbReference type="InterPro" id="IPR011990">
    <property type="entry name" value="TPR-like_helical_dom_sf"/>
</dbReference>
<proteinExistence type="predicted"/>
<dbReference type="SUPFAM" id="SSF48452">
    <property type="entry name" value="TPR-like"/>
    <property type="match status" value="1"/>
</dbReference>
<gene>
    <name evidence="1" type="ORF">SAMN05421823_103155</name>
</gene>
<evidence type="ECO:0000313" key="1">
    <source>
        <dbReference type="EMBL" id="SDK64167.1"/>
    </source>
</evidence>
<sequence length="270" mass="30940">MRFFIWGLLFWTGGLCAQDLFDLSHTTRYAHYLLQDRRYRAAQVEFQRALQLAPGDSLLVQGLMRSYRWDDQAWHALQAARAYYPDSMNVPGIIAEERLQSLLDVRMYPTLYTTASSVAHFPSERRQHWQVGALLMQHRWTEAQEALTQASPTVMTQWAPLAEQGMAIRYKKPGLATGMSMVVPGTGRMYAGQWADGLLSMLNVGIFSWQAYRGFRDRGARSVYGWISSLFGVSFYVGNVYGSHRAAVLYNEKQNQRVTNEVERLLGDRH</sequence>
<dbReference type="EMBL" id="FNFO01000003">
    <property type="protein sequence ID" value="SDK64167.1"/>
    <property type="molecule type" value="Genomic_DNA"/>
</dbReference>
<dbReference type="OrthoDB" id="947679at2"/>
<accession>A0A1G9DJV5</accession>
<evidence type="ECO:0008006" key="3">
    <source>
        <dbReference type="Google" id="ProtNLM"/>
    </source>
</evidence>
<dbReference type="STRING" id="1075417.SAMN05421823_103155"/>
<name>A0A1G9DJV5_9BACT</name>
<dbReference type="Proteomes" id="UP000198510">
    <property type="component" value="Unassembled WGS sequence"/>
</dbReference>
<reference evidence="1 2" key="1">
    <citation type="submission" date="2016-10" db="EMBL/GenBank/DDBJ databases">
        <authorList>
            <person name="de Groot N.N."/>
        </authorList>
    </citation>
    <scope>NUCLEOTIDE SEQUENCE [LARGE SCALE GENOMIC DNA]</scope>
    <source>
        <strain evidence="1 2">DSM 25186</strain>
    </source>
</reference>
<organism evidence="1 2">
    <name type="scientific">Catalinimonas alkaloidigena</name>
    <dbReference type="NCBI Taxonomy" id="1075417"/>
    <lineage>
        <taxon>Bacteria</taxon>
        <taxon>Pseudomonadati</taxon>
        <taxon>Bacteroidota</taxon>
        <taxon>Cytophagia</taxon>
        <taxon>Cytophagales</taxon>
        <taxon>Catalimonadaceae</taxon>
        <taxon>Catalinimonas</taxon>
    </lineage>
</organism>
<evidence type="ECO:0000313" key="2">
    <source>
        <dbReference type="Proteomes" id="UP000198510"/>
    </source>
</evidence>
<protein>
    <recommendedName>
        <fullName evidence="3">Tetratricopeptide repeat-containing protein</fullName>
    </recommendedName>
</protein>
<dbReference type="RefSeq" id="WP_089681103.1">
    <property type="nucleotide sequence ID" value="NZ_FNFO01000003.1"/>
</dbReference>
<keyword evidence="2" id="KW-1185">Reference proteome</keyword>